<gene>
    <name evidence="10" type="ORF">FOE74_04535</name>
</gene>
<organism evidence="10 11">
    <name type="scientific">Rufibacter glacialis</name>
    <dbReference type="NCBI Taxonomy" id="1259555"/>
    <lineage>
        <taxon>Bacteria</taxon>
        <taxon>Pseudomonadati</taxon>
        <taxon>Bacteroidota</taxon>
        <taxon>Cytophagia</taxon>
        <taxon>Cytophagales</taxon>
        <taxon>Hymenobacteraceae</taxon>
        <taxon>Rufibacter</taxon>
    </lineage>
</organism>
<dbReference type="Gene3D" id="3.40.390.10">
    <property type="entry name" value="Collagenase (Catalytic Domain)"/>
    <property type="match status" value="1"/>
</dbReference>
<comment type="similarity">
    <text evidence="1 7">Belongs to the peptidase M3 family.</text>
</comment>
<dbReference type="Proteomes" id="UP000323866">
    <property type="component" value="Unassembled WGS sequence"/>
</dbReference>
<evidence type="ECO:0000259" key="9">
    <source>
        <dbReference type="Pfam" id="PF01432"/>
    </source>
</evidence>
<feature type="domain" description="Peptidase M3A/M3B catalytic" evidence="9">
    <location>
        <begin position="255"/>
        <end position="703"/>
    </location>
</feature>
<dbReference type="GO" id="GO:0005829">
    <property type="term" value="C:cytosol"/>
    <property type="evidence" value="ECO:0007669"/>
    <property type="project" value="TreeGrafter"/>
</dbReference>
<keyword evidence="2 7" id="KW-0645">Protease</keyword>
<reference evidence="10 11" key="2">
    <citation type="submission" date="2019-09" db="EMBL/GenBank/DDBJ databases">
        <title>A bacterium isolated from glacier soil.</title>
        <authorList>
            <person name="Liu Q."/>
        </authorList>
    </citation>
    <scope>NUCLEOTIDE SEQUENCE [LARGE SCALE GENOMIC DNA]</scope>
    <source>
        <strain evidence="10 11">MDT1-10-3</strain>
    </source>
</reference>
<dbReference type="GO" id="GO:0006508">
    <property type="term" value="P:proteolysis"/>
    <property type="evidence" value="ECO:0007669"/>
    <property type="project" value="UniProtKB-KW"/>
</dbReference>
<dbReference type="CDD" id="cd06456">
    <property type="entry name" value="M3A_DCP"/>
    <property type="match status" value="1"/>
</dbReference>
<dbReference type="Pfam" id="PF01432">
    <property type="entry name" value="Peptidase_M3"/>
    <property type="match status" value="1"/>
</dbReference>
<name>A0A5M8QUB9_9BACT</name>
<dbReference type="GO" id="GO:0046872">
    <property type="term" value="F:metal ion binding"/>
    <property type="evidence" value="ECO:0007669"/>
    <property type="project" value="UniProtKB-UniRule"/>
</dbReference>
<keyword evidence="6 7" id="KW-0482">Metalloprotease</keyword>
<dbReference type="SUPFAM" id="SSF55486">
    <property type="entry name" value="Metalloproteases ('zincins'), catalytic domain"/>
    <property type="match status" value="1"/>
</dbReference>
<dbReference type="GO" id="GO:0004222">
    <property type="term" value="F:metalloendopeptidase activity"/>
    <property type="evidence" value="ECO:0007669"/>
    <property type="project" value="InterPro"/>
</dbReference>
<evidence type="ECO:0000313" key="11">
    <source>
        <dbReference type="Proteomes" id="UP000323866"/>
    </source>
</evidence>
<proteinExistence type="inferred from homology"/>
<reference evidence="10 11" key="1">
    <citation type="submission" date="2019-07" db="EMBL/GenBank/DDBJ databases">
        <authorList>
            <person name="Qu J.-H."/>
        </authorList>
    </citation>
    <scope>NUCLEOTIDE SEQUENCE [LARGE SCALE GENOMIC DNA]</scope>
    <source>
        <strain evidence="10 11">MDT1-10-3</strain>
    </source>
</reference>
<keyword evidence="8" id="KW-0732">Signal</keyword>
<sequence>MITKTLCVFATMAIGLLSTEQAAGQAKDKTNPLLEKYNTPHQVPPFHLIKDEHFKPALQEGIRQHQREIDAIVSNAKPATFDNTILAMENAGQLLGRVSTVFYNLNSANTNEQIQKIAREIAPELSAHSDNIILNQKLFDRVKTVYSARKDLKLTPEQQKLLEETYKSFVRSGANLKDADKEKLKKINGELSLLSLQYGQNILAETNAYQLVIDNKKDLAGLPEGVVAAAADAAKAAGKPGKWVFTLQNPSVMPFLQYADNRDLRKQIWEAYSLRGNNNNAQDNKEVLRKIVNLRREKAQLLGYKTHAHYVLEESMAKTPENVNKLLDQLWAPALAVAKQEEQDIQKMVDASGAKFKVAPYDWRYYTEKIRKERFDLDEQDLQPYFSLDNIRKGVFTVTEKLYGLKFKALPNLPKYHQDVTAYEVTEADGKLVGILYMDFFPRASKRSGAWMTSYRAQKTEKGKRLAPVISIVCNFTKPTGDAPALLTFDEVTTYFHEFGHALHGLLSNVTYQSMAGTSVPRDFVELPSQIMENWAAEPEVLKMYGTHYKTGQVIPDALLQKMKKAGTFNQGFETTEYLAASLLDLAYHTQTQNLEGDINQFEKTAMQKVGLPEQIIPRYRSTYFSHIFSGGYSAGYYSYIWSGVLDTDAFQVFKENGLFNQEKAKSFRKNILEKGGTEDPMELYKKFRGAEPGIQPLLKKRGLTPVSL</sequence>
<dbReference type="OrthoDB" id="9773538at2"/>
<dbReference type="Gene3D" id="1.10.1370.40">
    <property type="match status" value="1"/>
</dbReference>
<dbReference type="PANTHER" id="PTHR43660">
    <property type="entry name" value="DIPEPTIDYL CARBOXYPEPTIDASE"/>
    <property type="match status" value="1"/>
</dbReference>
<dbReference type="InterPro" id="IPR045090">
    <property type="entry name" value="Pept_M3A_M3B"/>
</dbReference>
<evidence type="ECO:0000256" key="3">
    <source>
        <dbReference type="ARBA" id="ARBA00022723"/>
    </source>
</evidence>
<dbReference type="InterPro" id="IPR001567">
    <property type="entry name" value="Pept_M3A_M3B_dom"/>
</dbReference>
<feature type="signal peptide" evidence="8">
    <location>
        <begin position="1"/>
        <end position="22"/>
    </location>
</feature>
<feature type="chain" id="PRO_5024321247" evidence="8">
    <location>
        <begin position="23"/>
        <end position="709"/>
    </location>
</feature>
<accession>A0A5M8QUB9</accession>
<dbReference type="InterPro" id="IPR034005">
    <property type="entry name" value="M3A_DCP"/>
</dbReference>
<keyword evidence="3 7" id="KW-0479">Metal-binding</keyword>
<dbReference type="InterPro" id="IPR024079">
    <property type="entry name" value="MetalloPept_cat_dom_sf"/>
</dbReference>
<dbReference type="FunFam" id="3.40.390.10:FF:000009">
    <property type="entry name" value="Oligopeptidase A"/>
    <property type="match status" value="1"/>
</dbReference>
<dbReference type="InterPro" id="IPR024077">
    <property type="entry name" value="Neurolysin/TOP_dom2"/>
</dbReference>
<comment type="caution">
    <text evidence="10">The sequence shown here is derived from an EMBL/GenBank/DDBJ whole genome shotgun (WGS) entry which is preliminary data.</text>
</comment>
<dbReference type="AlphaFoldDB" id="A0A5M8QUB9"/>
<dbReference type="Gene3D" id="1.10.1370.10">
    <property type="entry name" value="Neurolysin, domain 3"/>
    <property type="match status" value="1"/>
</dbReference>
<comment type="cofactor">
    <cofactor evidence="7">
        <name>Zn(2+)</name>
        <dbReference type="ChEBI" id="CHEBI:29105"/>
    </cofactor>
    <text evidence="7">Binds 1 zinc ion.</text>
</comment>
<evidence type="ECO:0000256" key="6">
    <source>
        <dbReference type="ARBA" id="ARBA00023049"/>
    </source>
</evidence>
<evidence type="ECO:0000256" key="2">
    <source>
        <dbReference type="ARBA" id="ARBA00022670"/>
    </source>
</evidence>
<evidence type="ECO:0000256" key="5">
    <source>
        <dbReference type="ARBA" id="ARBA00022833"/>
    </source>
</evidence>
<dbReference type="EMBL" id="VKKZ01000010">
    <property type="protein sequence ID" value="KAA6437772.1"/>
    <property type="molecule type" value="Genomic_DNA"/>
</dbReference>
<evidence type="ECO:0000256" key="8">
    <source>
        <dbReference type="SAM" id="SignalP"/>
    </source>
</evidence>
<protein>
    <submittedName>
        <fullName evidence="10">M3 family metallopeptidase</fullName>
    </submittedName>
</protein>
<keyword evidence="4 7" id="KW-0378">Hydrolase</keyword>
<evidence type="ECO:0000256" key="7">
    <source>
        <dbReference type="RuleBase" id="RU003435"/>
    </source>
</evidence>
<keyword evidence="5 7" id="KW-0862">Zinc</keyword>
<evidence type="ECO:0000256" key="4">
    <source>
        <dbReference type="ARBA" id="ARBA00022801"/>
    </source>
</evidence>
<evidence type="ECO:0000313" key="10">
    <source>
        <dbReference type="EMBL" id="KAA6437772.1"/>
    </source>
</evidence>
<dbReference type="PANTHER" id="PTHR43660:SF1">
    <property type="entry name" value="DIPEPTIDYL CARBOXYPEPTIDASE"/>
    <property type="match status" value="1"/>
</dbReference>
<dbReference type="GO" id="GO:0004180">
    <property type="term" value="F:carboxypeptidase activity"/>
    <property type="evidence" value="ECO:0007669"/>
    <property type="project" value="TreeGrafter"/>
</dbReference>
<evidence type="ECO:0000256" key="1">
    <source>
        <dbReference type="ARBA" id="ARBA00006040"/>
    </source>
</evidence>